<dbReference type="STRING" id="399497.BW733_07305"/>
<feature type="transmembrane region" description="Helical" evidence="6">
    <location>
        <begin position="561"/>
        <end position="582"/>
    </location>
</feature>
<evidence type="ECO:0000313" key="8">
    <source>
        <dbReference type="EMBL" id="AQP50667.1"/>
    </source>
</evidence>
<gene>
    <name evidence="8" type="ORF">BW733_07305</name>
</gene>
<feature type="transmembrane region" description="Helical" evidence="6">
    <location>
        <begin position="307"/>
        <end position="331"/>
    </location>
</feature>
<dbReference type="PANTHER" id="PTHR33406">
    <property type="entry name" value="MEMBRANE PROTEIN MJ1562-RELATED"/>
    <property type="match status" value="1"/>
</dbReference>
<dbReference type="PANTHER" id="PTHR33406:SF13">
    <property type="entry name" value="MEMBRANE PROTEIN YDFJ"/>
    <property type="match status" value="1"/>
</dbReference>
<feature type="transmembrane region" description="Helical" evidence="6">
    <location>
        <begin position="234"/>
        <end position="252"/>
    </location>
</feature>
<reference evidence="8 9" key="1">
    <citation type="journal article" date="2008" name="Int. J. Syst. Evol. Microbiol.">
        <title>Tessaracoccus flavescens sp. nov., isolated from marine sediment.</title>
        <authorList>
            <person name="Lee D.W."/>
            <person name="Lee S.D."/>
        </authorList>
    </citation>
    <scope>NUCLEOTIDE SEQUENCE [LARGE SCALE GENOMIC DNA]</scope>
    <source>
        <strain evidence="8 9">SST-39T</strain>
    </source>
</reference>
<dbReference type="InterPro" id="IPR000731">
    <property type="entry name" value="SSD"/>
</dbReference>
<evidence type="ECO:0000256" key="2">
    <source>
        <dbReference type="ARBA" id="ARBA00022475"/>
    </source>
</evidence>
<evidence type="ECO:0000256" key="4">
    <source>
        <dbReference type="ARBA" id="ARBA00022989"/>
    </source>
</evidence>
<dbReference type="InterPro" id="IPR001036">
    <property type="entry name" value="Acrflvin-R"/>
</dbReference>
<evidence type="ECO:0000313" key="9">
    <source>
        <dbReference type="Proteomes" id="UP000188235"/>
    </source>
</evidence>
<protein>
    <submittedName>
        <fullName evidence="8">Transporter</fullName>
    </submittedName>
</protein>
<dbReference type="InterPro" id="IPR004869">
    <property type="entry name" value="MMPL_dom"/>
</dbReference>
<proteinExistence type="predicted"/>
<keyword evidence="5 6" id="KW-0472">Membrane</keyword>
<feature type="transmembrane region" description="Helical" evidence="6">
    <location>
        <begin position="639"/>
        <end position="661"/>
    </location>
</feature>
<dbReference type="Proteomes" id="UP000188235">
    <property type="component" value="Chromosome"/>
</dbReference>
<dbReference type="InterPro" id="IPR027417">
    <property type="entry name" value="P-loop_NTPase"/>
</dbReference>
<dbReference type="KEGG" id="tfa:BW733_07305"/>
<organism evidence="8 9">
    <name type="scientific">Tessaracoccus flavescens</name>
    <dbReference type="NCBI Taxonomy" id="399497"/>
    <lineage>
        <taxon>Bacteria</taxon>
        <taxon>Bacillati</taxon>
        <taxon>Actinomycetota</taxon>
        <taxon>Actinomycetes</taxon>
        <taxon>Propionibacteriales</taxon>
        <taxon>Propionibacteriaceae</taxon>
        <taxon>Tessaracoccus</taxon>
    </lineage>
</organism>
<evidence type="ECO:0000256" key="1">
    <source>
        <dbReference type="ARBA" id="ARBA00004651"/>
    </source>
</evidence>
<dbReference type="GO" id="GO:0022857">
    <property type="term" value="F:transmembrane transporter activity"/>
    <property type="evidence" value="ECO:0007669"/>
    <property type="project" value="InterPro"/>
</dbReference>
<evidence type="ECO:0000256" key="5">
    <source>
        <dbReference type="ARBA" id="ARBA00023136"/>
    </source>
</evidence>
<feature type="transmembrane region" description="Helical" evidence="6">
    <location>
        <begin position="173"/>
        <end position="195"/>
    </location>
</feature>
<keyword evidence="3 6" id="KW-0812">Transmembrane</keyword>
<feature type="transmembrane region" description="Helical" evidence="6">
    <location>
        <begin position="20"/>
        <end position="41"/>
    </location>
</feature>
<feature type="domain" description="SSD" evidence="7">
    <location>
        <begin position="205"/>
        <end position="330"/>
    </location>
</feature>
<dbReference type="PRINTS" id="PR00702">
    <property type="entry name" value="ACRIFLAVINRP"/>
</dbReference>
<evidence type="ECO:0000256" key="6">
    <source>
        <dbReference type="SAM" id="Phobius"/>
    </source>
</evidence>
<name>A0A1Q2CX68_9ACTN</name>
<dbReference type="GO" id="GO:0005886">
    <property type="term" value="C:plasma membrane"/>
    <property type="evidence" value="ECO:0007669"/>
    <property type="project" value="UniProtKB-SubCell"/>
</dbReference>
<feature type="transmembrane region" description="Helical" evidence="6">
    <location>
        <begin position="594"/>
        <end position="618"/>
    </location>
</feature>
<dbReference type="Gene3D" id="3.40.50.300">
    <property type="entry name" value="P-loop containing nucleotide triphosphate hydrolases"/>
    <property type="match status" value="1"/>
</dbReference>
<dbReference type="Gene3D" id="1.20.1640.10">
    <property type="entry name" value="Multidrug efflux transporter AcrB transmembrane domain"/>
    <property type="match status" value="2"/>
</dbReference>
<dbReference type="AlphaFoldDB" id="A0A1Q2CX68"/>
<keyword evidence="2" id="KW-1003">Cell membrane</keyword>
<dbReference type="EMBL" id="CP019607">
    <property type="protein sequence ID" value="AQP50667.1"/>
    <property type="molecule type" value="Genomic_DNA"/>
</dbReference>
<feature type="transmembrane region" description="Helical" evidence="6">
    <location>
        <begin position="529"/>
        <end position="549"/>
    </location>
</feature>
<evidence type="ECO:0000256" key="3">
    <source>
        <dbReference type="ARBA" id="ARBA00022692"/>
    </source>
</evidence>
<comment type="subcellular location">
    <subcellularLocation>
        <location evidence="1">Cell membrane</location>
        <topology evidence="1">Multi-pass membrane protein</topology>
    </subcellularLocation>
</comment>
<accession>A0A1Q2CX68</accession>
<feature type="transmembrane region" description="Helical" evidence="6">
    <location>
        <begin position="362"/>
        <end position="389"/>
    </location>
</feature>
<keyword evidence="4 6" id="KW-1133">Transmembrane helix</keyword>
<feature type="transmembrane region" description="Helical" evidence="6">
    <location>
        <begin position="667"/>
        <end position="686"/>
    </location>
</feature>
<sequence>MSAWLYALGRWCYRRRKTVIGIWLALLIGLGGAAVAFMGSFNNAFEIPASRSQEALDRLRMTFPEGAALSAMAIVVAPDGQDIEEFRPEVEDAIAEFDDLDMVLAATSPWNEYVSGLISDSGEAAIVQLSLDFEETPTMDDLAPLTQVAEDLEERLPEGAQVSMGGEAYNIELPALTIIEAIGLVVALIVLAVLLGSLVAAGLPLLTAITGVGIAMALMLLMTRLFDINSTTPLLSVMLGLAVGIDYALFILSRHRDQLRDGLDPEESAGRAVGTSGSAVVFAGLTVFIALIGLGVANIPFLTVMGLFAAITVALAVIIALTFLPALMGLLGERMRPKPRKPRKARADSEDGAQKKERKGIFAWWVGVTTTHPIITIVVVVAALVGLTIPTLGLQVALPNAGQQHQGTPARVAYDLLAEEFGPGMNGPIIVTADIIGSTDPLGLLESLKTDIEEMPGVAMVPVAVPNPNADTGMIQLTPTTGPDDPATADLVRALNDKHDEWVEKYGVSTNVTGSTPIQIDVSERLTAALLPFGLLVVGLSLVLLAAVFRSVWVPVKATLGYLLSVGSAFGVTTLVFNYGWFKEIANLEKPMPVISFLPILLMGILFGLAMDYEVFLVSRIREEYVHGKSPVEAIRTGFVASGPVVAAAAIIMFSVFAFFVPEGMGAIKAIALALAVGVAVDAFLVRMTLVPAVMTLLGERAWWLPRWLDKLLPTFDVEGEVLTREVSLRDWPGDDSVVFADGLEVEDVVAPINLRLVPGNVVGLVGPIGARTGTALALSGRLETTGGKARVAGALLPEGASRVRRRVSYVDLATVDDPVAALRATQAGTVVFVDTIERIDTDEAREALDDLIARTTGSGAVVLCAVSEEHLGSFQVDGVYAAPTFEESNA</sequence>
<dbReference type="InterPro" id="IPR050545">
    <property type="entry name" value="Mycobact_MmpL"/>
</dbReference>
<feature type="transmembrane region" description="Helical" evidence="6">
    <location>
        <begin position="202"/>
        <end position="222"/>
    </location>
</feature>
<keyword evidence="9" id="KW-1185">Reference proteome</keyword>
<dbReference type="PROSITE" id="PS50156">
    <property type="entry name" value="SSD"/>
    <property type="match status" value="1"/>
</dbReference>
<evidence type="ECO:0000259" key="7">
    <source>
        <dbReference type="PROSITE" id="PS50156"/>
    </source>
</evidence>
<dbReference type="RefSeq" id="WP_237268332.1">
    <property type="nucleotide sequence ID" value="NZ_CP019607.1"/>
</dbReference>
<feature type="transmembrane region" description="Helical" evidence="6">
    <location>
        <begin position="273"/>
        <end position="301"/>
    </location>
</feature>
<dbReference type="SUPFAM" id="SSF82866">
    <property type="entry name" value="Multidrug efflux transporter AcrB transmembrane domain"/>
    <property type="match status" value="2"/>
</dbReference>
<dbReference type="Pfam" id="PF03176">
    <property type="entry name" value="MMPL"/>
    <property type="match status" value="2"/>
</dbReference>